<gene>
    <name evidence="1" type="ORF">MRB53_011076</name>
</gene>
<name>A0ACC2LUV4_PERAE</name>
<evidence type="ECO:0000313" key="2">
    <source>
        <dbReference type="Proteomes" id="UP001234297"/>
    </source>
</evidence>
<dbReference type="EMBL" id="CM056811">
    <property type="protein sequence ID" value="KAJ8636809.1"/>
    <property type="molecule type" value="Genomic_DNA"/>
</dbReference>
<organism evidence="1 2">
    <name type="scientific">Persea americana</name>
    <name type="common">Avocado</name>
    <dbReference type="NCBI Taxonomy" id="3435"/>
    <lineage>
        <taxon>Eukaryota</taxon>
        <taxon>Viridiplantae</taxon>
        <taxon>Streptophyta</taxon>
        <taxon>Embryophyta</taxon>
        <taxon>Tracheophyta</taxon>
        <taxon>Spermatophyta</taxon>
        <taxon>Magnoliopsida</taxon>
        <taxon>Magnoliidae</taxon>
        <taxon>Laurales</taxon>
        <taxon>Lauraceae</taxon>
        <taxon>Persea</taxon>
    </lineage>
</organism>
<reference evidence="1 2" key="1">
    <citation type="journal article" date="2022" name="Hortic Res">
        <title>A haplotype resolved chromosomal level avocado genome allows analysis of novel avocado genes.</title>
        <authorList>
            <person name="Nath O."/>
            <person name="Fletcher S.J."/>
            <person name="Hayward A."/>
            <person name="Shaw L.M."/>
            <person name="Masouleh A.K."/>
            <person name="Furtado A."/>
            <person name="Henry R.J."/>
            <person name="Mitter N."/>
        </authorList>
    </citation>
    <scope>NUCLEOTIDE SEQUENCE [LARGE SCALE GENOMIC DNA]</scope>
    <source>
        <strain evidence="2">cv. Hass</strain>
    </source>
</reference>
<keyword evidence="2" id="KW-1185">Reference proteome</keyword>
<protein>
    <submittedName>
        <fullName evidence="1">Uncharacterized protein</fullName>
    </submittedName>
</protein>
<sequence length="150" mass="16662">MTQLGFLDCGKDIFLSLLAKMKDRDLGSGIDLGTNEDPAIGIDLGTTYSCVAIWLKQHQRVEIITDDLGNRMTPSCVAFTKTKRLTGEGAKNQASKNHVNTLYGKSSVFKAFYILSHSSIHLLMLYDYMHLVDGVGSMEKKLTWHVVGTY</sequence>
<evidence type="ECO:0000313" key="1">
    <source>
        <dbReference type="EMBL" id="KAJ8636809.1"/>
    </source>
</evidence>
<proteinExistence type="predicted"/>
<comment type="caution">
    <text evidence="1">The sequence shown here is derived from an EMBL/GenBank/DDBJ whole genome shotgun (WGS) entry which is preliminary data.</text>
</comment>
<dbReference type="Proteomes" id="UP001234297">
    <property type="component" value="Chromosome 3"/>
</dbReference>
<accession>A0ACC2LUV4</accession>